<feature type="chain" id="PRO_5033109753" description="S-protein homolog" evidence="6">
    <location>
        <begin position="30"/>
        <end position="185"/>
    </location>
</feature>
<dbReference type="AlphaFoldDB" id="A0A834W5P8"/>
<dbReference type="OrthoDB" id="1904574at2759"/>
<protein>
    <recommendedName>
        <fullName evidence="6">S-protein homolog</fullName>
    </recommendedName>
</protein>
<dbReference type="EMBL" id="JAAIUW010000012">
    <property type="protein sequence ID" value="KAF7806796.1"/>
    <property type="molecule type" value="Genomic_DNA"/>
</dbReference>
<dbReference type="GO" id="GO:0060320">
    <property type="term" value="P:rejection of self pollen"/>
    <property type="evidence" value="ECO:0007669"/>
    <property type="project" value="UniProtKB-KW"/>
</dbReference>
<evidence type="ECO:0000313" key="7">
    <source>
        <dbReference type="EMBL" id="KAF7806796.1"/>
    </source>
</evidence>
<sequence length="185" mass="21512">MAPSTKSLILPLLLLTMAFSSILFKGSEAIYPFDKVVVEIFNDLASKEDLTLHCKAKHDDRGEHTIKSGESYRFKFYPNPVLLVSLYFCSFRWQSDQKLHYINIYMQKRDSFRWQSDQKLHHINIYSEKRDGCLWCGWTVKERGPCTYDFDTKTFDICYGWLPSLESALAASNVTNANSTIEFHV</sequence>
<reference evidence="7" key="1">
    <citation type="submission" date="2020-09" db="EMBL/GenBank/DDBJ databases">
        <title>Genome-Enabled Discovery of Anthraquinone Biosynthesis in Senna tora.</title>
        <authorList>
            <person name="Kang S.-H."/>
            <person name="Pandey R.P."/>
            <person name="Lee C.-M."/>
            <person name="Sim J.-S."/>
            <person name="Jeong J.-T."/>
            <person name="Choi B.-S."/>
            <person name="Jung M."/>
            <person name="Ginzburg D."/>
            <person name="Zhao K."/>
            <person name="Won S.Y."/>
            <person name="Oh T.-J."/>
            <person name="Yu Y."/>
            <person name="Kim N.-H."/>
            <person name="Lee O.R."/>
            <person name="Lee T.-H."/>
            <person name="Bashyal P."/>
            <person name="Kim T.-S."/>
            <person name="Lee W.-H."/>
            <person name="Kawkins C."/>
            <person name="Kim C.-K."/>
            <person name="Kim J.S."/>
            <person name="Ahn B.O."/>
            <person name="Rhee S.Y."/>
            <person name="Sohng J.K."/>
        </authorList>
    </citation>
    <scope>NUCLEOTIDE SEQUENCE</scope>
    <source>
        <tissue evidence="7">Leaf</tissue>
    </source>
</reference>
<dbReference type="PANTHER" id="PTHR31232:SF43">
    <property type="entry name" value="S-PROTEIN HOMOLOG 29-RELATED"/>
    <property type="match status" value="1"/>
</dbReference>
<keyword evidence="3 6" id="KW-0713">Self-incompatibility</keyword>
<evidence type="ECO:0000256" key="4">
    <source>
        <dbReference type="ARBA" id="ARBA00022525"/>
    </source>
</evidence>
<evidence type="ECO:0000256" key="3">
    <source>
        <dbReference type="ARBA" id="ARBA00022471"/>
    </source>
</evidence>
<feature type="signal peptide" evidence="6">
    <location>
        <begin position="1"/>
        <end position="29"/>
    </location>
</feature>
<keyword evidence="5 6" id="KW-0732">Signal</keyword>
<dbReference type="Proteomes" id="UP000634136">
    <property type="component" value="Unassembled WGS sequence"/>
</dbReference>
<comment type="similarity">
    <text evidence="2 6">Belongs to the plant self-incompatibility (S1) protein family.</text>
</comment>
<dbReference type="PANTHER" id="PTHR31232">
    <property type="match status" value="1"/>
</dbReference>
<dbReference type="GO" id="GO:0005576">
    <property type="term" value="C:extracellular region"/>
    <property type="evidence" value="ECO:0007669"/>
    <property type="project" value="UniProtKB-SubCell"/>
</dbReference>
<organism evidence="7 8">
    <name type="scientific">Senna tora</name>
    <dbReference type="NCBI Taxonomy" id="362788"/>
    <lineage>
        <taxon>Eukaryota</taxon>
        <taxon>Viridiplantae</taxon>
        <taxon>Streptophyta</taxon>
        <taxon>Embryophyta</taxon>
        <taxon>Tracheophyta</taxon>
        <taxon>Spermatophyta</taxon>
        <taxon>Magnoliopsida</taxon>
        <taxon>eudicotyledons</taxon>
        <taxon>Gunneridae</taxon>
        <taxon>Pentapetalae</taxon>
        <taxon>rosids</taxon>
        <taxon>fabids</taxon>
        <taxon>Fabales</taxon>
        <taxon>Fabaceae</taxon>
        <taxon>Caesalpinioideae</taxon>
        <taxon>Cassia clade</taxon>
        <taxon>Senna</taxon>
    </lineage>
</organism>
<comment type="subcellular location">
    <subcellularLocation>
        <location evidence="1 6">Secreted</location>
    </subcellularLocation>
</comment>
<evidence type="ECO:0000256" key="1">
    <source>
        <dbReference type="ARBA" id="ARBA00004613"/>
    </source>
</evidence>
<comment type="caution">
    <text evidence="7">The sequence shown here is derived from an EMBL/GenBank/DDBJ whole genome shotgun (WGS) entry which is preliminary data.</text>
</comment>
<evidence type="ECO:0000256" key="6">
    <source>
        <dbReference type="RuleBase" id="RU367044"/>
    </source>
</evidence>
<keyword evidence="8" id="KW-1185">Reference proteome</keyword>
<proteinExistence type="inferred from homology"/>
<evidence type="ECO:0000256" key="5">
    <source>
        <dbReference type="ARBA" id="ARBA00022729"/>
    </source>
</evidence>
<accession>A0A834W5P8</accession>
<keyword evidence="4 6" id="KW-0964">Secreted</keyword>
<dbReference type="InterPro" id="IPR010264">
    <property type="entry name" value="Self-incomp_S1"/>
</dbReference>
<dbReference type="Pfam" id="PF05938">
    <property type="entry name" value="Self-incomp_S1"/>
    <property type="match status" value="1"/>
</dbReference>
<name>A0A834W5P8_9FABA</name>
<evidence type="ECO:0000256" key="2">
    <source>
        <dbReference type="ARBA" id="ARBA00005581"/>
    </source>
</evidence>
<gene>
    <name evidence="7" type="ORF">G2W53_038957</name>
</gene>
<evidence type="ECO:0000313" key="8">
    <source>
        <dbReference type="Proteomes" id="UP000634136"/>
    </source>
</evidence>